<feature type="transmembrane region" description="Helical" evidence="7">
    <location>
        <begin position="209"/>
        <end position="231"/>
    </location>
</feature>
<sequence>MKKIKDFIWPVIGLGAVVVSVYLLWHLLKGLSFADVKASLAAIPPHRYALAVLSTLVAYGALAWYDRIALLHLGVKGISWLFVSVCSFTTYALSHNIGASVFSGAVVRYRAYTSKGLTTAQVAVLVALCSFTFGLGTAFLGGLVLVLEPELLQRVASLLPPVLASPTTARLVGFGLLGFVALYVIGSILHFRPLHIRSFKIEYPRPNIMGRQLIAAPLELLGAAGIIYFALPEAGNPGFLVVLAVFLASFSVALVSNAPGGIGVFELVFITAMPDLPKTDVLAAVLIFRLFYLLVPFALAIGVVLLFERGRLADALRSKAKSPASVPPPPVDGPGITPDLRDVRGHGTQVHDTKVRKAV</sequence>
<dbReference type="KEGG" id="mtea:DK419_17400"/>
<feature type="compositionally biased region" description="Basic and acidic residues" evidence="6">
    <location>
        <begin position="339"/>
        <end position="359"/>
    </location>
</feature>
<feature type="transmembrane region" description="Helical" evidence="7">
    <location>
        <begin position="48"/>
        <end position="65"/>
    </location>
</feature>
<feature type="transmembrane region" description="Helical" evidence="7">
    <location>
        <begin position="168"/>
        <end position="189"/>
    </location>
</feature>
<evidence type="ECO:0000256" key="6">
    <source>
        <dbReference type="SAM" id="MobiDB-lite"/>
    </source>
</evidence>
<evidence type="ECO:0000256" key="7">
    <source>
        <dbReference type="SAM" id="Phobius"/>
    </source>
</evidence>
<evidence type="ECO:0000256" key="2">
    <source>
        <dbReference type="ARBA" id="ARBA00022475"/>
    </source>
</evidence>
<reference evidence="8 9" key="1">
    <citation type="submission" date="2018-05" db="EMBL/GenBank/DDBJ databases">
        <title>Complete Genome Sequence of Methylobacterium sp. 17Sr1-28.</title>
        <authorList>
            <person name="Srinivasan S."/>
        </authorList>
    </citation>
    <scope>NUCLEOTIDE SEQUENCE [LARGE SCALE GENOMIC DNA]</scope>
    <source>
        <strain evidence="8 9">17Sr1-28</strain>
    </source>
</reference>
<feature type="transmembrane region" description="Helical" evidence="7">
    <location>
        <begin position="77"/>
        <end position="102"/>
    </location>
</feature>
<feature type="transmembrane region" description="Helical" evidence="7">
    <location>
        <begin position="282"/>
        <end position="307"/>
    </location>
</feature>
<evidence type="ECO:0000313" key="9">
    <source>
        <dbReference type="Proteomes" id="UP000245444"/>
    </source>
</evidence>
<dbReference type="InterPro" id="IPR022791">
    <property type="entry name" value="L-PG_synthase/AglD"/>
</dbReference>
<dbReference type="AlphaFoldDB" id="A0A2U8WNZ2"/>
<dbReference type="Pfam" id="PF03706">
    <property type="entry name" value="LPG_synthase_TM"/>
    <property type="match status" value="1"/>
</dbReference>
<dbReference type="EMBL" id="CP029553">
    <property type="protein sequence ID" value="AWN47879.1"/>
    <property type="molecule type" value="Genomic_DNA"/>
</dbReference>
<keyword evidence="9" id="KW-1185">Reference proteome</keyword>
<dbReference type="GO" id="GO:0005886">
    <property type="term" value="C:plasma membrane"/>
    <property type="evidence" value="ECO:0007669"/>
    <property type="project" value="UniProtKB-SubCell"/>
</dbReference>
<keyword evidence="3 7" id="KW-0812">Transmembrane</keyword>
<evidence type="ECO:0000256" key="3">
    <source>
        <dbReference type="ARBA" id="ARBA00022692"/>
    </source>
</evidence>
<evidence type="ECO:0000256" key="1">
    <source>
        <dbReference type="ARBA" id="ARBA00004651"/>
    </source>
</evidence>
<evidence type="ECO:0000256" key="4">
    <source>
        <dbReference type="ARBA" id="ARBA00022989"/>
    </source>
</evidence>
<proteinExistence type="predicted"/>
<dbReference type="RefSeq" id="WP_109960198.1">
    <property type="nucleotide sequence ID" value="NZ_CP029553.1"/>
</dbReference>
<evidence type="ECO:0000256" key="5">
    <source>
        <dbReference type="ARBA" id="ARBA00023136"/>
    </source>
</evidence>
<feature type="region of interest" description="Disordered" evidence="6">
    <location>
        <begin position="320"/>
        <end position="359"/>
    </location>
</feature>
<protein>
    <submittedName>
        <fullName evidence="8">Uncharacterized protein</fullName>
    </submittedName>
</protein>
<organism evidence="8 9">
    <name type="scientific">Methylobacterium terrae</name>
    <dbReference type="NCBI Taxonomy" id="2202827"/>
    <lineage>
        <taxon>Bacteria</taxon>
        <taxon>Pseudomonadati</taxon>
        <taxon>Pseudomonadota</taxon>
        <taxon>Alphaproteobacteria</taxon>
        <taxon>Hyphomicrobiales</taxon>
        <taxon>Methylobacteriaceae</taxon>
        <taxon>Methylobacterium</taxon>
    </lineage>
</organism>
<feature type="transmembrane region" description="Helical" evidence="7">
    <location>
        <begin position="7"/>
        <end position="28"/>
    </location>
</feature>
<dbReference type="OrthoDB" id="145485at2"/>
<feature type="transmembrane region" description="Helical" evidence="7">
    <location>
        <begin position="238"/>
        <end position="262"/>
    </location>
</feature>
<keyword evidence="2" id="KW-1003">Cell membrane</keyword>
<keyword evidence="4 7" id="KW-1133">Transmembrane helix</keyword>
<gene>
    <name evidence="8" type="ORF">DK419_17400</name>
</gene>
<accession>A0A2U8WNZ2</accession>
<feature type="transmembrane region" description="Helical" evidence="7">
    <location>
        <begin position="122"/>
        <end position="147"/>
    </location>
</feature>
<name>A0A2U8WNZ2_9HYPH</name>
<evidence type="ECO:0000313" key="8">
    <source>
        <dbReference type="EMBL" id="AWN47879.1"/>
    </source>
</evidence>
<comment type="subcellular location">
    <subcellularLocation>
        <location evidence="1">Cell membrane</location>
        <topology evidence="1">Multi-pass membrane protein</topology>
    </subcellularLocation>
</comment>
<dbReference type="Proteomes" id="UP000245444">
    <property type="component" value="Chromosome"/>
</dbReference>
<keyword evidence="5 7" id="KW-0472">Membrane</keyword>